<organism evidence="4 5">
    <name type="scientific">Holzapfeliella saturejae</name>
    <dbReference type="NCBI Taxonomy" id="3082953"/>
    <lineage>
        <taxon>Bacteria</taxon>
        <taxon>Bacillati</taxon>
        <taxon>Bacillota</taxon>
        <taxon>Bacilli</taxon>
        <taxon>Lactobacillales</taxon>
        <taxon>Lactobacillaceae</taxon>
        <taxon>Holzapfeliella</taxon>
    </lineage>
</organism>
<dbReference type="Proteomes" id="UP001377804">
    <property type="component" value="Unassembled WGS sequence"/>
</dbReference>
<dbReference type="EC" id="2.4.-.-" evidence="4"/>
<sequence length="509" mass="58984">MYYFLNTKVDINKSGIEHAQIKRMNLFNQHQIQNKIVTKALVLNAVDILKASRIPLANYLNMYDFFRQETIKNSPYMLSDFKIPAGMTMRQVNDEYLIDYQGKTLMILMTVSSSDLRIDNIRLLSKDGKLVKTSWYDRRGFIGVEEYFDKTNHLSVKQILSPSGKAVCQIFYEVDKQNKVKPTLYQLLGYQGLDLEFSSEEDLMTFFLDELAKNDRQTVLIGDRATEYAYSLFHMTEKTFKVLVLHSSHVADNDHPLSANLNNNFYYSLNHLNNWDAIVTSTQAQRTDFTYRYGHNQSTYTIPVGTIEDNITIEPFENRVPYYIGLVARLAHEKQQLQAVKAIEKVLEVVPQVQLHLFGYSNGNYGQKVKDLVAQKNLAQHVIFEEYTDDIQKAYQNMQLQLLTSSVEGFAMAVLEGQSHGVPQVSYDIKYGPSDIITDNEDGYLVKPNDSNALADKIIDYFKNLDQAKQMSQKAYQNSQRFSQSEVFKTWQPLFNQVRRFYQRQEVIR</sequence>
<evidence type="ECO:0000256" key="2">
    <source>
        <dbReference type="ARBA" id="ARBA00022679"/>
    </source>
</evidence>
<keyword evidence="1 4" id="KW-0328">Glycosyltransferase</keyword>
<dbReference type="SUPFAM" id="SSF53756">
    <property type="entry name" value="UDP-Glycosyltransferase/glycogen phosphorylase"/>
    <property type="match status" value="1"/>
</dbReference>
<name>A0ABU8SEH2_9LACO</name>
<accession>A0ABU8SEH2</accession>
<comment type="caution">
    <text evidence="4">The sequence shown here is derived from an EMBL/GenBank/DDBJ whole genome shotgun (WGS) entry which is preliminary data.</text>
</comment>
<evidence type="ECO:0000313" key="4">
    <source>
        <dbReference type="EMBL" id="MEJ6347786.1"/>
    </source>
</evidence>
<dbReference type="InterPro" id="IPR001296">
    <property type="entry name" value="Glyco_trans_1"/>
</dbReference>
<keyword evidence="2 4" id="KW-0808">Transferase</keyword>
<proteinExistence type="predicted"/>
<dbReference type="GO" id="GO:0016757">
    <property type="term" value="F:glycosyltransferase activity"/>
    <property type="evidence" value="ECO:0007669"/>
    <property type="project" value="UniProtKB-KW"/>
</dbReference>
<keyword evidence="5" id="KW-1185">Reference proteome</keyword>
<evidence type="ECO:0000313" key="5">
    <source>
        <dbReference type="Proteomes" id="UP001377804"/>
    </source>
</evidence>
<feature type="domain" description="Glycosyl transferase family 1" evidence="3">
    <location>
        <begin position="321"/>
        <end position="477"/>
    </location>
</feature>
<evidence type="ECO:0000256" key="1">
    <source>
        <dbReference type="ARBA" id="ARBA00022676"/>
    </source>
</evidence>
<dbReference type="PANTHER" id="PTHR12526:SF629">
    <property type="entry name" value="TEICHURONIC ACID BIOSYNTHESIS GLYCOSYLTRANSFERASE TUAH-RELATED"/>
    <property type="match status" value="1"/>
</dbReference>
<evidence type="ECO:0000259" key="3">
    <source>
        <dbReference type="Pfam" id="PF00534"/>
    </source>
</evidence>
<dbReference type="Pfam" id="PF00534">
    <property type="entry name" value="Glycos_transf_1"/>
    <property type="match status" value="1"/>
</dbReference>
<dbReference type="RefSeq" id="WP_339968292.1">
    <property type="nucleotide sequence ID" value="NZ_JAWMWG010000001.1"/>
</dbReference>
<dbReference type="Gene3D" id="3.40.50.2000">
    <property type="entry name" value="Glycogen Phosphorylase B"/>
    <property type="match status" value="3"/>
</dbReference>
<reference evidence="4 5" key="1">
    <citation type="submission" date="2023-10" db="EMBL/GenBank/DDBJ databases">
        <title>Holzapfeliella saturejae sp. nov. isolated from Satureja montana flowers.</title>
        <authorList>
            <person name="Alcantara C."/>
            <person name="Zuniga M."/>
            <person name="Landete J.M."/>
            <person name="Monedero V."/>
        </authorList>
    </citation>
    <scope>NUCLEOTIDE SEQUENCE [LARGE SCALE GENOMIC DNA]</scope>
    <source>
        <strain evidence="4 5">He02</strain>
    </source>
</reference>
<protein>
    <submittedName>
        <fullName evidence="4">Glycosyltransferase</fullName>
        <ecNumber evidence="4">2.4.-.-</ecNumber>
    </submittedName>
</protein>
<gene>
    <name evidence="4" type="ORF">R4Y45_00725</name>
</gene>
<dbReference type="EMBL" id="JAWMWG010000001">
    <property type="protein sequence ID" value="MEJ6347786.1"/>
    <property type="molecule type" value="Genomic_DNA"/>
</dbReference>
<dbReference type="PANTHER" id="PTHR12526">
    <property type="entry name" value="GLYCOSYLTRANSFERASE"/>
    <property type="match status" value="1"/>
</dbReference>